<dbReference type="NCBIfam" id="TIGR00326">
    <property type="entry name" value="eubact_ribD"/>
    <property type="match status" value="1"/>
</dbReference>
<dbReference type="Gene3D" id="3.40.140.10">
    <property type="entry name" value="Cytidine Deaminase, domain 2"/>
    <property type="match status" value="1"/>
</dbReference>
<dbReference type="InterPro" id="IPR024072">
    <property type="entry name" value="DHFR-like_dom_sf"/>
</dbReference>
<evidence type="ECO:0000313" key="17">
    <source>
        <dbReference type="Proteomes" id="UP000642673"/>
    </source>
</evidence>
<accession>A0ABQ3F2H0</accession>
<name>A0ABQ3F2H0_9ACTN</name>
<dbReference type="SUPFAM" id="SSF53597">
    <property type="entry name" value="Dihydrofolate reductase-like"/>
    <property type="match status" value="1"/>
</dbReference>
<evidence type="ECO:0000256" key="7">
    <source>
        <dbReference type="ARBA" id="ARBA00022723"/>
    </source>
</evidence>
<organism evidence="16 17">
    <name type="scientific">Streptomyces cirratus</name>
    <dbReference type="NCBI Taxonomy" id="68187"/>
    <lineage>
        <taxon>Bacteria</taxon>
        <taxon>Bacillati</taxon>
        <taxon>Actinomycetota</taxon>
        <taxon>Actinomycetes</taxon>
        <taxon>Kitasatosporales</taxon>
        <taxon>Streptomycetaceae</taxon>
        <taxon>Streptomyces</taxon>
    </lineage>
</organism>
<evidence type="ECO:0000256" key="9">
    <source>
        <dbReference type="ARBA" id="ARBA00022857"/>
    </source>
</evidence>
<keyword evidence="9 14" id="KW-0521">NADP</keyword>
<dbReference type="InterPro" id="IPR050765">
    <property type="entry name" value="Riboflavin_Biosynth_HTPR"/>
</dbReference>
<dbReference type="InterPro" id="IPR016193">
    <property type="entry name" value="Cytidine_deaminase-like"/>
</dbReference>
<comment type="pathway">
    <text evidence="2 14">Cofactor biosynthesis; riboflavin biosynthesis; 5-amino-6-(D-ribitylamino)uracil from GTP: step 2/4.</text>
</comment>
<dbReference type="EMBL" id="BMVP01000016">
    <property type="protein sequence ID" value="GHB79000.1"/>
    <property type="molecule type" value="Genomic_DNA"/>
</dbReference>
<dbReference type="Pfam" id="PF01872">
    <property type="entry name" value="RibD_C"/>
    <property type="match status" value="1"/>
</dbReference>
<comment type="catalytic activity">
    <reaction evidence="13 14">
        <text>2,5-diamino-6-hydroxy-4-(5-phosphoribosylamino)-pyrimidine + H2O + H(+) = 5-amino-6-(5-phospho-D-ribosylamino)uracil + NH4(+)</text>
        <dbReference type="Rhea" id="RHEA:21868"/>
        <dbReference type="ChEBI" id="CHEBI:15377"/>
        <dbReference type="ChEBI" id="CHEBI:15378"/>
        <dbReference type="ChEBI" id="CHEBI:28938"/>
        <dbReference type="ChEBI" id="CHEBI:58453"/>
        <dbReference type="ChEBI" id="CHEBI:58614"/>
        <dbReference type="EC" id="3.5.4.26"/>
    </reaction>
</comment>
<dbReference type="SUPFAM" id="SSF53927">
    <property type="entry name" value="Cytidine deaminase-like"/>
    <property type="match status" value="1"/>
</dbReference>
<evidence type="ECO:0000256" key="12">
    <source>
        <dbReference type="ARBA" id="ARBA00049861"/>
    </source>
</evidence>
<reference evidence="17" key="1">
    <citation type="journal article" date="2019" name="Int. J. Syst. Evol. Microbiol.">
        <title>The Global Catalogue of Microorganisms (GCM) 10K type strain sequencing project: providing services to taxonomists for standard genome sequencing and annotation.</title>
        <authorList>
            <consortium name="The Broad Institute Genomics Platform"/>
            <consortium name="The Broad Institute Genome Sequencing Center for Infectious Disease"/>
            <person name="Wu L."/>
            <person name="Ma J."/>
        </authorList>
    </citation>
    <scope>NUCLEOTIDE SEQUENCE [LARGE SCALE GENOMIC DNA]</scope>
    <source>
        <strain evidence="17">JCM 4738</strain>
    </source>
</reference>
<comment type="function">
    <text evidence="1 14">Converts 2,5-diamino-6-(ribosylamino)-4(3h)-pyrimidinone 5'-phosphate into 5-amino-6-(ribosylamino)-2,4(1h,3h)-pyrimidinedione 5'-phosphate.</text>
</comment>
<evidence type="ECO:0000256" key="3">
    <source>
        <dbReference type="ARBA" id="ARBA00004910"/>
    </source>
</evidence>
<evidence type="ECO:0000256" key="13">
    <source>
        <dbReference type="ARBA" id="ARBA00049886"/>
    </source>
</evidence>
<evidence type="ECO:0000259" key="15">
    <source>
        <dbReference type="PROSITE" id="PS51747"/>
    </source>
</evidence>
<dbReference type="InterPro" id="IPR002125">
    <property type="entry name" value="CMP_dCMP_dom"/>
</dbReference>
<dbReference type="EC" id="1.1.1.193" evidence="14"/>
<comment type="cofactor">
    <cofactor evidence="14">
        <name>Zn(2+)</name>
        <dbReference type="ChEBI" id="CHEBI:29105"/>
    </cofactor>
    <text evidence="14">Binds 1 zinc ion.</text>
</comment>
<evidence type="ECO:0000256" key="2">
    <source>
        <dbReference type="ARBA" id="ARBA00004882"/>
    </source>
</evidence>
<sequence length="376" mass="38205">MATDATQNAPETGAAAMRRAIALAARGLGSTSPNPVVGCVITDAAGTVVGEGWHQRAGGPHAEVHALRAAGPAARGGTAYVTLEPCNHTGRTGPCAQALIEAGVTRVVYAVPDPNPQASGGAATLRAAGVETEGGFLRAEAEAGNAAWLTSVRLGRPHVTWKYAATLDGRSAAADGSSRWITSPESRADVHRLRAEADAVLVGGGTLRADDPHLAVRGVEGATQPLRVALDTHAALLPGARVLDDAAPTLLVVAENADTRHLPGVDLLRLPLRDGRVPVPELLAALHARGVRSVFLEGGPSLAGSFLEAGAVDRVVGYLAPALLGSGPAALADAGITTIARAVRLQITEAVRIGTDLRITAVPTATAVPTTAPKEH</sequence>
<comment type="catalytic activity">
    <reaction evidence="12 14">
        <text>5-amino-6-(5-phospho-D-ribitylamino)uracil + NADP(+) = 5-amino-6-(5-phospho-D-ribosylamino)uracil + NADPH + H(+)</text>
        <dbReference type="Rhea" id="RHEA:17845"/>
        <dbReference type="ChEBI" id="CHEBI:15378"/>
        <dbReference type="ChEBI" id="CHEBI:57783"/>
        <dbReference type="ChEBI" id="CHEBI:58349"/>
        <dbReference type="ChEBI" id="CHEBI:58421"/>
        <dbReference type="ChEBI" id="CHEBI:58453"/>
        <dbReference type="EC" id="1.1.1.193"/>
    </reaction>
</comment>
<dbReference type="PANTHER" id="PTHR38011">
    <property type="entry name" value="DIHYDROFOLATE REDUCTASE FAMILY PROTEIN (AFU_ORTHOLOGUE AFUA_8G06820)"/>
    <property type="match status" value="1"/>
</dbReference>
<comment type="similarity">
    <text evidence="4 14">In the N-terminal section; belongs to the cytidine and deoxycytidylate deaminase family.</text>
</comment>
<gene>
    <name evidence="16" type="ORF">GCM10010347_56870</name>
</gene>
<evidence type="ECO:0000256" key="11">
    <source>
        <dbReference type="ARBA" id="ARBA00023268"/>
    </source>
</evidence>
<dbReference type="PIRSF" id="PIRSF006769">
    <property type="entry name" value="RibD"/>
    <property type="match status" value="1"/>
</dbReference>
<keyword evidence="17" id="KW-1185">Reference proteome</keyword>
<dbReference type="EC" id="3.5.4.26" evidence="14"/>
<keyword evidence="6 14" id="KW-0686">Riboflavin biosynthesis</keyword>
<comment type="pathway">
    <text evidence="3 14">Cofactor biosynthesis; riboflavin biosynthesis; 5-amino-6-(D-ribitylamino)uracil from GTP: step 3/4.</text>
</comment>
<evidence type="ECO:0000256" key="14">
    <source>
        <dbReference type="PIRNR" id="PIRNR006769"/>
    </source>
</evidence>
<evidence type="ECO:0000256" key="8">
    <source>
        <dbReference type="ARBA" id="ARBA00022833"/>
    </source>
</evidence>
<comment type="similarity">
    <text evidence="5 14">In the C-terminal section; belongs to the HTP reductase family.</text>
</comment>
<dbReference type="InterPro" id="IPR004794">
    <property type="entry name" value="Eubact_RibD"/>
</dbReference>
<evidence type="ECO:0000256" key="1">
    <source>
        <dbReference type="ARBA" id="ARBA00002151"/>
    </source>
</evidence>
<evidence type="ECO:0000256" key="6">
    <source>
        <dbReference type="ARBA" id="ARBA00022619"/>
    </source>
</evidence>
<protein>
    <recommendedName>
        <fullName evidence="14">Riboflavin biosynthesis protein RibD</fullName>
    </recommendedName>
    <domain>
        <recommendedName>
            <fullName evidence="14">Diaminohydroxyphosphoribosylaminopyrimidine deaminase</fullName>
            <shortName evidence="14">DRAP deaminase</shortName>
            <ecNumber evidence="14">3.5.4.26</ecNumber>
        </recommendedName>
        <alternativeName>
            <fullName evidence="14">Riboflavin-specific deaminase</fullName>
        </alternativeName>
    </domain>
    <domain>
        <recommendedName>
            <fullName evidence="14">5-amino-6-(5-phosphoribosylamino)uracil reductase</fullName>
            <ecNumber evidence="14">1.1.1.193</ecNumber>
        </recommendedName>
        <alternativeName>
            <fullName evidence="14">HTP reductase</fullName>
        </alternativeName>
    </domain>
</protein>
<feature type="domain" description="CMP/dCMP-type deaminase" evidence="15">
    <location>
        <begin position="11"/>
        <end position="122"/>
    </location>
</feature>
<evidence type="ECO:0000256" key="5">
    <source>
        <dbReference type="ARBA" id="ARBA00007417"/>
    </source>
</evidence>
<keyword evidence="10 14" id="KW-0560">Oxidoreductase</keyword>
<evidence type="ECO:0000313" key="16">
    <source>
        <dbReference type="EMBL" id="GHB79000.1"/>
    </source>
</evidence>
<dbReference type="Pfam" id="PF00383">
    <property type="entry name" value="dCMP_cyt_deam_1"/>
    <property type="match status" value="1"/>
</dbReference>
<keyword evidence="14" id="KW-0378">Hydrolase</keyword>
<dbReference type="CDD" id="cd01284">
    <property type="entry name" value="Riboflavin_deaminase-reductase"/>
    <property type="match status" value="1"/>
</dbReference>
<dbReference type="InterPro" id="IPR011549">
    <property type="entry name" value="RibD_C"/>
</dbReference>
<dbReference type="PANTHER" id="PTHR38011:SF7">
    <property type="entry name" value="2,5-DIAMINO-6-RIBOSYLAMINO-4(3H)-PYRIMIDINONE 5'-PHOSPHATE REDUCTASE"/>
    <property type="match status" value="1"/>
</dbReference>
<dbReference type="PROSITE" id="PS00903">
    <property type="entry name" value="CYT_DCMP_DEAMINASES_1"/>
    <property type="match status" value="1"/>
</dbReference>
<proteinExistence type="inferred from homology"/>
<comment type="caution">
    <text evidence="16">The sequence shown here is derived from an EMBL/GenBank/DDBJ whole genome shotgun (WGS) entry which is preliminary data.</text>
</comment>
<dbReference type="Gene3D" id="3.40.430.10">
    <property type="entry name" value="Dihydrofolate Reductase, subunit A"/>
    <property type="match status" value="1"/>
</dbReference>
<keyword evidence="8 14" id="KW-0862">Zinc</keyword>
<evidence type="ECO:0000256" key="4">
    <source>
        <dbReference type="ARBA" id="ARBA00005259"/>
    </source>
</evidence>
<keyword evidence="7 14" id="KW-0479">Metal-binding</keyword>
<keyword evidence="11" id="KW-0511">Multifunctional enzyme</keyword>
<dbReference type="Proteomes" id="UP000642673">
    <property type="component" value="Unassembled WGS sequence"/>
</dbReference>
<dbReference type="InterPro" id="IPR002734">
    <property type="entry name" value="RibDG_C"/>
</dbReference>
<dbReference type="PROSITE" id="PS51747">
    <property type="entry name" value="CYT_DCMP_DEAMINASES_2"/>
    <property type="match status" value="1"/>
</dbReference>
<dbReference type="InterPro" id="IPR016192">
    <property type="entry name" value="APOBEC/CMP_deaminase_Zn-bd"/>
</dbReference>
<dbReference type="NCBIfam" id="TIGR00227">
    <property type="entry name" value="ribD_Cterm"/>
    <property type="match status" value="1"/>
</dbReference>
<evidence type="ECO:0000256" key="10">
    <source>
        <dbReference type="ARBA" id="ARBA00023002"/>
    </source>
</evidence>